<proteinExistence type="predicted"/>
<dbReference type="Gene3D" id="3.40.630.30">
    <property type="match status" value="1"/>
</dbReference>
<protein>
    <submittedName>
        <fullName evidence="1">N-acetyltransferase</fullName>
    </submittedName>
</protein>
<keyword evidence="1" id="KW-0808">Transferase</keyword>
<sequence>MLKLHRRRAVTDCLNYVSVRLLAGVGMRREVHFCQNIWFEGVWGDEYVYAMLGEERLVKATINEPTGS</sequence>
<accession>A0A4Z0PH23</accession>
<dbReference type="Proteomes" id="UP000297739">
    <property type="component" value="Unassembled WGS sequence"/>
</dbReference>
<name>A0A4Z0PH23_9BACT</name>
<dbReference type="GO" id="GO:0016740">
    <property type="term" value="F:transferase activity"/>
    <property type="evidence" value="ECO:0007669"/>
    <property type="project" value="UniProtKB-KW"/>
</dbReference>
<dbReference type="OrthoDB" id="9788916at2"/>
<gene>
    <name evidence="1" type="ORF">E5J99_16490</name>
</gene>
<dbReference type="EMBL" id="SRLD01000037">
    <property type="protein sequence ID" value="TGE14329.1"/>
    <property type="molecule type" value="Genomic_DNA"/>
</dbReference>
<reference evidence="1 2" key="1">
    <citation type="submission" date="2019-04" db="EMBL/GenBank/DDBJ databases">
        <authorList>
            <person name="Feng G."/>
            <person name="Zhang J."/>
            <person name="Zhu H."/>
        </authorList>
    </citation>
    <scope>NUCLEOTIDE SEQUENCE [LARGE SCALE GENOMIC DNA]</scope>
    <source>
        <strain evidence="1 2">JCM 17223</strain>
    </source>
</reference>
<keyword evidence="2" id="KW-1185">Reference proteome</keyword>
<dbReference type="InterPro" id="IPR016181">
    <property type="entry name" value="Acyl_CoA_acyltransferase"/>
</dbReference>
<dbReference type="AlphaFoldDB" id="A0A4Z0PH23"/>
<dbReference type="RefSeq" id="WP_135498919.1">
    <property type="nucleotide sequence ID" value="NZ_SRLD01000037.1"/>
</dbReference>
<evidence type="ECO:0000313" key="1">
    <source>
        <dbReference type="EMBL" id="TGE14329.1"/>
    </source>
</evidence>
<dbReference type="SUPFAM" id="SSF55729">
    <property type="entry name" value="Acyl-CoA N-acyltransferases (Nat)"/>
    <property type="match status" value="1"/>
</dbReference>
<organism evidence="1 2">
    <name type="scientific">Hymenobacter elongatus</name>
    <dbReference type="NCBI Taxonomy" id="877208"/>
    <lineage>
        <taxon>Bacteria</taxon>
        <taxon>Pseudomonadati</taxon>
        <taxon>Bacteroidota</taxon>
        <taxon>Cytophagia</taxon>
        <taxon>Cytophagales</taxon>
        <taxon>Hymenobacteraceae</taxon>
        <taxon>Hymenobacter</taxon>
    </lineage>
</organism>
<comment type="caution">
    <text evidence="1">The sequence shown here is derived from an EMBL/GenBank/DDBJ whole genome shotgun (WGS) entry which is preliminary data.</text>
</comment>
<evidence type="ECO:0000313" key="2">
    <source>
        <dbReference type="Proteomes" id="UP000297739"/>
    </source>
</evidence>